<reference evidence="1 2" key="1">
    <citation type="submission" date="2024-04" db="EMBL/GenBank/DDBJ databases">
        <title>Tritrichomonas musculus Genome.</title>
        <authorList>
            <person name="Alves-Ferreira E."/>
            <person name="Grigg M."/>
            <person name="Lorenzi H."/>
            <person name="Galac M."/>
        </authorList>
    </citation>
    <scope>NUCLEOTIDE SEQUENCE [LARGE SCALE GENOMIC DNA]</scope>
    <source>
        <strain evidence="1 2">EAF2021</strain>
    </source>
</reference>
<gene>
    <name evidence="1" type="ORF">M9Y10_026588</name>
</gene>
<dbReference type="Gene3D" id="3.80.10.10">
    <property type="entry name" value="Ribonuclease Inhibitor"/>
    <property type="match status" value="1"/>
</dbReference>
<dbReference type="EMBL" id="JAPFFF010000040">
    <property type="protein sequence ID" value="KAK8841648.1"/>
    <property type="molecule type" value="Genomic_DNA"/>
</dbReference>
<proteinExistence type="predicted"/>
<sequence length="145" mass="16146">MSNLETIDISESELDGSKLFAALCTSHSPVKSVKLSKLKFHALDNMSTLSIPPTLIHADFSKSSFSPQSFKEILLLFTNKQTKEVMQNCNKVTVELANSESAVMLCMAGIKMKQEGYEVFNTLDFSALSENICEFDWSENKLPPN</sequence>
<organism evidence="1 2">
    <name type="scientific">Tritrichomonas musculus</name>
    <dbReference type="NCBI Taxonomy" id="1915356"/>
    <lineage>
        <taxon>Eukaryota</taxon>
        <taxon>Metamonada</taxon>
        <taxon>Parabasalia</taxon>
        <taxon>Tritrichomonadida</taxon>
        <taxon>Tritrichomonadidae</taxon>
        <taxon>Tritrichomonas</taxon>
    </lineage>
</organism>
<evidence type="ECO:0000313" key="2">
    <source>
        <dbReference type="Proteomes" id="UP001470230"/>
    </source>
</evidence>
<accession>A0ABR2H603</accession>
<dbReference type="Proteomes" id="UP001470230">
    <property type="component" value="Unassembled WGS sequence"/>
</dbReference>
<dbReference type="InterPro" id="IPR032675">
    <property type="entry name" value="LRR_dom_sf"/>
</dbReference>
<protein>
    <submittedName>
        <fullName evidence="1">Uncharacterized protein</fullName>
    </submittedName>
</protein>
<comment type="caution">
    <text evidence="1">The sequence shown here is derived from an EMBL/GenBank/DDBJ whole genome shotgun (WGS) entry which is preliminary data.</text>
</comment>
<evidence type="ECO:0000313" key="1">
    <source>
        <dbReference type="EMBL" id="KAK8841648.1"/>
    </source>
</evidence>
<keyword evidence="2" id="KW-1185">Reference proteome</keyword>
<name>A0ABR2H603_9EUKA</name>